<organism evidence="4 5">
    <name type="scientific">Aphis glycines</name>
    <name type="common">Soybean aphid</name>
    <dbReference type="NCBI Taxonomy" id="307491"/>
    <lineage>
        <taxon>Eukaryota</taxon>
        <taxon>Metazoa</taxon>
        <taxon>Ecdysozoa</taxon>
        <taxon>Arthropoda</taxon>
        <taxon>Hexapoda</taxon>
        <taxon>Insecta</taxon>
        <taxon>Pterygota</taxon>
        <taxon>Neoptera</taxon>
        <taxon>Paraneoptera</taxon>
        <taxon>Hemiptera</taxon>
        <taxon>Sternorrhyncha</taxon>
        <taxon>Aphidomorpha</taxon>
        <taxon>Aphidoidea</taxon>
        <taxon>Aphididae</taxon>
        <taxon>Aphidini</taxon>
        <taxon>Aphis</taxon>
        <taxon>Aphis</taxon>
    </lineage>
</organism>
<proteinExistence type="predicted"/>
<dbReference type="InterPro" id="IPR048365">
    <property type="entry name" value="TNP-like_RNaseH_N"/>
</dbReference>
<feature type="domain" description="Transposable element P transposase-like RNase H" evidence="2">
    <location>
        <begin position="53"/>
        <end position="187"/>
    </location>
</feature>
<evidence type="ECO:0008006" key="6">
    <source>
        <dbReference type="Google" id="ProtNLM"/>
    </source>
</evidence>
<protein>
    <recommendedName>
        <fullName evidence="6">THAP-type domain-containing protein</fullName>
    </recommendedName>
</protein>
<evidence type="ECO:0000313" key="5">
    <source>
        <dbReference type="Proteomes" id="UP000475862"/>
    </source>
</evidence>
<feature type="domain" description="THAP9-like helix-turn-helix" evidence="1">
    <location>
        <begin position="2"/>
        <end position="46"/>
    </location>
</feature>
<name>A0A6G0U4J8_APHGL</name>
<dbReference type="Proteomes" id="UP000475862">
    <property type="component" value="Unassembled WGS sequence"/>
</dbReference>
<sequence length="619" mass="70755">MSKNAKYTLAIRSFALTLQFYSAKAYSFVRKMFKNLLPHPATLKKWYSVIEGEPGFTHEAFIVIKTKALQSSESIICNIVMDEMAIRKQISFLNGKFYCGVNLGTGLENSDSDNIQEATNSLIFLAVGINGHWKIPVGYLLVHSFSGTERANLLTKCLELIEETGAKCFSITFDGAPYNLSMCKSLGANFDFSSKDFKPWFHNPSYPEKKNEITYVLWDACHMIKLVRNTLGDKKNFRTYKNLKVCMPRIMQVFLLDYCSVKNLNYYKPTSEFCKMFNDAFDIPNCKNRLAKGDYDFPTEEKTILKIKKFVEQFTLYIEGLKFEPSNNYSEGQQILLSQRKTGFLGLIICLSRKKNGISYLLSYKLSQNHLEVFFSALRNRGGFNNNPNAIQFKSAYKRLLVKHQISGSEYGNCSTINTASADAIYNDINLEEDNSVFKKNDHDYDYRVPALEEFVVDIVKYTSGFIVRKIKKKNKNICSVCDSFLIDLNDNNSSILLKLKTKGKLINVSSDVHKVCLASEYILRMNTVNLLSKKNIKLILIVKTMNEVYLDPSLFNSIEMKNHILNQDPFDNHRNQLLRLIIDYYITSGPSRTTNHGGGLDSLICQLNKKNFLAPLEL</sequence>
<keyword evidence="5" id="KW-1185">Reference proteome</keyword>
<evidence type="ECO:0000259" key="1">
    <source>
        <dbReference type="Pfam" id="PF12017"/>
    </source>
</evidence>
<dbReference type="PANTHER" id="PTHR47577:SF2">
    <property type="entry name" value="THAP DOMAIN CONTAINING 9"/>
    <property type="match status" value="1"/>
</dbReference>
<dbReference type="PANTHER" id="PTHR47577">
    <property type="entry name" value="THAP DOMAIN-CONTAINING PROTEIN 6"/>
    <property type="match status" value="1"/>
</dbReference>
<dbReference type="EMBL" id="VYZN01000007">
    <property type="protein sequence ID" value="KAE9543700.1"/>
    <property type="molecule type" value="Genomic_DNA"/>
</dbReference>
<dbReference type="InterPro" id="IPR021896">
    <property type="entry name" value="THAP9-like_HTH"/>
</dbReference>
<accession>A0A6G0U4J8</accession>
<evidence type="ECO:0000259" key="3">
    <source>
        <dbReference type="Pfam" id="PF21789"/>
    </source>
</evidence>
<dbReference type="Pfam" id="PF21787">
    <property type="entry name" value="TNP-like_RNaseH_N"/>
    <property type="match status" value="1"/>
</dbReference>
<reference evidence="4 5" key="1">
    <citation type="submission" date="2019-08" db="EMBL/GenBank/DDBJ databases">
        <title>The genome of the soybean aphid Biotype 1, its phylome, world population structure and adaptation to the North American continent.</title>
        <authorList>
            <person name="Giordano R."/>
            <person name="Donthu R.K."/>
            <person name="Hernandez A.G."/>
            <person name="Wright C.L."/>
            <person name="Zimin A.V."/>
        </authorList>
    </citation>
    <scope>NUCLEOTIDE SEQUENCE [LARGE SCALE GENOMIC DNA]</scope>
    <source>
        <tissue evidence="4">Whole aphids</tissue>
    </source>
</reference>
<dbReference type="Pfam" id="PF12017">
    <property type="entry name" value="Tnp_P_element"/>
    <property type="match status" value="1"/>
</dbReference>
<dbReference type="Pfam" id="PF21789">
    <property type="entry name" value="TNP-like_RNaseH_C"/>
    <property type="match status" value="1"/>
</dbReference>
<gene>
    <name evidence="4" type="ORF">AGLY_002096</name>
</gene>
<evidence type="ECO:0000259" key="2">
    <source>
        <dbReference type="Pfam" id="PF21787"/>
    </source>
</evidence>
<dbReference type="InterPro" id="IPR048367">
    <property type="entry name" value="TNP-like_RNaseH_C"/>
</dbReference>
<comment type="caution">
    <text evidence="4">The sequence shown here is derived from an EMBL/GenBank/DDBJ whole genome shotgun (WGS) entry which is preliminary data.</text>
</comment>
<evidence type="ECO:0000313" key="4">
    <source>
        <dbReference type="EMBL" id="KAE9543700.1"/>
    </source>
</evidence>
<feature type="domain" description="Transposable element P transposase-like RNase H C-terminal" evidence="3">
    <location>
        <begin position="364"/>
        <end position="398"/>
    </location>
</feature>
<dbReference type="OrthoDB" id="10070386at2759"/>
<dbReference type="AlphaFoldDB" id="A0A6G0U4J8"/>